<comment type="caution">
    <text evidence="1">The sequence shown here is derived from an EMBL/GenBank/DDBJ whole genome shotgun (WGS) entry which is preliminary data.</text>
</comment>
<evidence type="ECO:0000313" key="1">
    <source>
        <dbReference type="EMBL" id="CAE7264598.1"/>
    </source>
</evidence>
<protein>
    <submittedName>
        <fullName evidence="1">PDF1A protein</fullName>
    </submittedName>
</protein>
<dbReference type="AlphaFoldDB" id="A0A812MRN4"/>
<reference evidence="1" key="1">
    <citation type="submission" date="2021-02" db="EMBL/GenBank/DDBJ databases">
        <authorList>
            <person name="Dougan E. K."/>
            <person name="Rhodes N."/>
            <person name="Thang M."/>
            <person name="Chan C."/>
        </authorList>
    </citation>
    <scope>NUCLEOTIDE SEQUENCE</scope>
</reference>
<dbReference type="Proteomes" id="UP000601435">
    <property type="component" value="Unassembled WGS sequence"/>
</dbReference>
<accession>A0A812MRN4</accession>
<dbReference type="EMBL" id="CAJNJA010010945">
    <property type="protein sequence ID" value="CAE7264598.1"/>
    <property type="molecule type" value="Genomic_DNA"/>
</dbReference>
<proteinExistence type="predicted"/>
<organism evidence="1 2">
    <name type="scientific">Symbiodinium necroappetens</name>
    <dbReference type="NCBI Taxonomy" id="1628268"/>
    <lineage>
        <taxon>Eukaryota</taxon>
        <taxon>Sar</taxon>
        <taxon>Alveolata</taxon>
        <taxon>Dinophyceae</taxon>
        <taxon>Suessiales</taxon>
        <taxon>Symbiodiniaceae</taxon>
        <taxon>Symbiodinium</taxon>
    </lineage>
</organism>
<name>A0A812MRN4_9DINO</name>
<evidence type="ECO:0000313" key="2">
    <source>
        <dbReference type="Proteomes" id="UP000601435"/>
    </source>
</evidence>
<gene>
    <name evidence="1" type="primary">PDF1A</name>
    <name evidence="1" type="ORF">SNEC2469_LOCUS6164</name>
</gene>
<sequence length="99" mass="11197">AAYETFFAELNKINRVLEDDKGLLLDALPCYHRLKAQMFGILDQTTGFVVASIRNLGSKFAWMNEILKTPMATGLRRDGEELHRLATEKSMIEPTVIDP</sequence>
<feature type="non-terminal residue" evidence="1">
    <location>
        <position position="1"/>
    </location>
</feature>
<keyword evidence="2" id="KW-1185">Reference proteome</keyword>